<dbReference type="InterPro" id="IPR001451">
    <property type="entry name" value="Hexapep"/>
</dbReference>
<name>A0A7C9LSW1_9BACT</name>
<evidence type="ECO:0000256" key="5">
    <source>
        <dbReference type="ARBA" id="ARBA00023315"/>
    </source>
</evidence>
<dbReference type="GO" id="GO:0008652">
    <property type="term" value="P:amino acid biosynthetic process"/>
    <property type="evidence" value="ECO:0007669"/>
    <property type="project" value="UniProtKB-KW"/>
</dbReference>
<evidence type="ECO:0000256" key="4">
    <source>
        <dbReference type="ARBA" id="ARBA00022679"/>
    </source>
</evidence>
<evidence type="ECO:0000313" key="7">
    <source>
        <dbReference type="EMBL" id="MUL27659.1"/>
    </source>
</evidence>
<proteinExistence type="inferred from homology"/>
<evidence type="ECO:0000256" key="3">
    <source>
        <dbReference type="ARBA" id="ARBA00022605"/>
    </source>
</evidence>
<dbReference type="RefSeq" id="WP_009435856.1">
    <property type="nucleotide sequence ID" value="NZ_VVIQ01000004.1"/>
</dbReference>
<organism evidence="7 8">
    <name type="scientific">Prevotella vespertina</name>
    <dbReference type="NCBI Taxonomy" id="2608404"/>
    <lineage>
        <taxon>Bacteria</taxon>
        <taxon>Pseudomonadati</taxon>
        <taxon>Bacteroidota</taxon>
        <taxon>Bacteroidia</taxon>
        <taxon>Bacteroidales</taxon>
        <taxon>Prevotellaceae</taxon>
        <taxon>Prevotella</taxon>
    </lineage>
</organism>
<dbReference type="Proteomes" id="UP000482295">
    <property type="component" value="Unassembled WGS sequence"/>
</dbReference>
<sequence>MSSQDITQQLILTINELSKPQALQGLFHEHRDGDPLPSASELEEIISLARSILFPGFFGRSSVNTETIQYQIGVSVEKLHKLLSRQVMAGLCFNEDCHCPNAADKRVCMKEEADKIAERIIEKFPTLRKTLSTDIQAAFDGDPAASNQGEVISCYPAVKAIINYRLAHELVLENVPLIPRMITEMAHSETGIDIHPAASIGSHFTIDHGTGVVIGATCIIGNHVKLYQGVTLGAKSFPLDKEGKPIKGIPRHPILGDNVVVYANATVLGRITIGRDCVIGANVWVTRDMRPKSKKYKQTKVDILNTDFDNGGGI</sequence>
<evidence type="ECO:0000313" key="8">
    <source>
        <dbReference type="Proteomes" id="UP000482295"/>
    </source>
</evidence>
<accession>A0A7C9LSW1</accession>
<keyword evidence="5" id="KW-0012">Acyltransferase</keyword>
<dbReference type="AlphaFoldDB" id="A0A7C9LSW1"/>
<keyword evidence="4 7" id="KW-0808">Transferase</keyword>
<dbReference type="GO" id="GO:0009001">
    <property type="term" value="F:serine O-acetyltransferase activity"/>
    <property type="evidence" value="ECO:0007669"/>
    <property type="project" value="UniProtKB-EC"/>
</dbReference>
<gene>
    <name evidence="7" type="ORF">F0475_04925</name>
</gene>
<dbReference type="Pfam" id="PF00132">
    <property type="entry name" value="Hexapep"/>
    <property type="match status" value="1"/>
</dbReference>
<evidence type="ECO:0000256" key="6">
    <source>
        <dbReference type="ARBA" id="ARBA00049486"/>
    </source>
</evidence>
<comment type="similarity">
    <text evidence="1">Belongs to the transferase hexapeptide repeat family.</text>
</comment>
<dbReference type="FunFam" id="2.160.10.10:FF:000015">
    <property type="entry name" value="Serine acetyltransferase, plasmid"/>
    <property type="match status" value="1"/>
</dbReference>
<comment type="catalytic activity">
    <reaction evidence="6">
        <text>L-serine + acetyl-CoA = O-acetyl-L-serine + CoA</text>
        <dbReference type="Rhea" id="RHEA:24560"/>
        <dbReference type="ChEBI" id="CHEBI:33384"/>
        <dbReference type="ChEBI" id="CHEBI:57287"/>
        <dbReference type="ChEBI" id="CHEBI:57288"/>
        <dbReference type="ChEBI" id="CHEBI:58340"/>
        <dbReference type="EC" id="2.3.1.30"/>
    </reaction>
</comment>
<keyword evidence="3" id="KW-0028">Amino-acid biosynthesis</keyword>
<dbReference type="InterPro" id="IPR045304">
    <property type="entry name" value="LbH_SAT"/>
</dbReference>
<dbReference type="CDD" id="cd03354">
    <property type="entry name" value="LbH_SAT"/>
    <property type="match status" value="1"/>
</dbReference>
<protein>
    <recommendedName>
        <fullName evidence="2">serine O-acetyltransferase</fullName>
        <ecNumber evidence="2">2.3.1.30</ecNumber>
    </recommendedName>
</protein>
<evidence type="ECO:0000256" key="1">
    <source>
        <dbReference type="ARBA" id="ARBA00007274"/>
    </source>
</evidence>
<dbReference type="EC" id="2.3.1.30" evidence="2"/>
<evidence type="ECO:0000256" key="2">
    <source>
        <dbReference type="ARBA" id="ARBA00013266"/>
    </source>
</evidence>
<dbReference type="Gene3D" id="1.10.3130.10">
    <property type="entry name" value="serine acetyltransferase, domain 1"/>
    <property type="match status" value="1"/>
</dbReference>
<dbReference type="InterPro" id="IPR011004">
    <property type="entry name" value="Trimer_LpxA-like_sf"/>
</dbReference>
<dbReference type="SUPFAM" id="SSF51161">
    <property type="entry name" value="Trimeric LpxA-like enzymes"/>
    <property type="match status" value="1"/>
</dbReference>
<comment type="caution">
    <text evidence="7">The sequence shown here is derived from an EMBL/GenBank/DDBJ whole genome shotgun (WGS) entry which is preliminary data.</text>
</comment>
<keyword evidence="8" id="KW-1185">Reference proteome</keyword>
<dbReference type="PANTHER" id="PTHR42811">
    <property type="entry name" value="SERINE ACETYLTRANSFERASE"/>
    <property type="match status" value="1"/>
</dbReference>
<dbReference type="EMBL" id="VVIQ01000004">
    <property type="protein sequence ID" value="MUL27659.1"/>
    <property type="molecule type" value="Genomic_DNA"/>
</dbReference>
<dbReference type="InterPro" id="IPR042122">
    <property type="entry name" value="Ser_AcTrfase_N_sf"/>
</dbReference>
<reference evidence="7 8" key="1">
    <citation type="submission" date="2019-09" db="EMBL/GenBank/DDBJ databases">
        <title>Prevotella A2879 sp. nov., isolated from an abscess of a patient.</title>
        <authorList>
            <person name="Buhl M."/>
            <person name="Oberhettinger P."/>
        </authorList>
    </citation>
    <scope>NUCLEOTIDE SEQUENCE [LARGE SCALE GENOMIC DNA]</scope>
    <source>
        <strain evidence="7 8">A2879</strain>
    </source>
</reference>
<dbReference type="Gene3D" id="2.160.10.10">
    <property type="entry name" value="Hexapeptide repeat proteins"/>
    <property type="match status" value="1"/>
</dbReference>